<keyword evidence="6" id="KW-1185">Reference proteome</keyword>
<dbReference type="STRING" id="215250.A0A316YMD8"/>
<dbReference type="Gene3D" id="3.40.50.10320">
    <property type="entry name" value="LmbE-like"/>
    <property type="match status" value="1"/>
</dbReference>
<dbReference type="PANTHER" id="PTHR12993">
    <property type="entry name" value="N-ACETYLGLUCOSAMINYL-PHOSPHATIDYLINOSITOL DE-N-ACETYLASE-RELATED"/>
    <property type="match status" value="1"/>
</dbReference>
<dbReference type="Proteomes" id="UP000245768">
    <property type="component" value="Unassembled WGS sequence"/>
</dbReference>
<feature type="region of interest" description="Disordered" evidence="3">
    <location>
        <begin position="1"/>
        <end position="21"/>
    </location>
</feature>
<evidence type="ECO:0000256" key="1">
    <source>
        <dbReference type="ARBA" id="ARBA00006066"/>
    </source>
</evidence>
<dbReference type="Pfam" id="PF02585">
    <property type="entry name" value="PIG-L"/>
    <property type="match status" value="1"/>
</dbReference>
<dbReference type="GeneID" id="37047755"/>
<dbReference type="EC" id="3.5.1.89" evidence="2"/>
<dbReference type="SUPFAM" id="SSF102588">
    <property type="entry name" value="LmbE-like"/>
    <property type="match status" value="1"/>
</dbReference>
<feature type="compositionally biased region" description="Basic and acidic residues" evidence="3">
    <location>
        <begin position="1"/>
        <end position="10"/>
    </location>
</feature>
<sequence>MEGERPKEAEKEETDPNDNQAKRVLVLTAHPDDEAMFFAPAILALTQAGVSVWAMCLSTGNADGLGATRTQELLDSYEVLGVPRDRIMSIDDKRLQDGMQTAWWDLLIVDYIDKFYKRAGPFDFLLTFDGRGVSSHPNHVACYDAAKELSTYTPHDKSTTAIRGPIYALKTVSPAPLKFLGLVHALLQAGVHRSRSRQTPNDDANLHFLSSPGAYVRTLRAMAKHRSQLVWFRFLYVLFSSHMYASAFDEVLPTSGVGN</sequence>
<dbReference type="GO" id="GO:0005783">
    <property type="term" value="C:endoplasmic reticulum"/>
    <property type="evidence" value="ECO:0007669"/>
    <property type="project" value="TreeGrafter"/>
</dbReference>
<gene>
    <name evidence="5" type="ORF">FA10DRAFT_98292</name>
</gene>
<dbReference type="RefSeq" id="XP_025377026.1">
    <property type="nucleotide sequence ID" value="XM_025525839.1"/>
</dbReference>
<accession>A0A316YMD8</accession>
<protein>
    <recommendedName>
        <fullName evidence="2">N-acetylglucosaminylphosphatidylinositol deacetylase</fullName>
        <ecNumber evidence="2">3.5.1.89</ecNumber>
    </recommendedName>
</protein>
<dbReference type="PANTHER" id="PTHR12993:SF11">
    <property type="entry name" value="N-ACETYLGLUCOSAMINYL-PHOSPHATIDYLINOSITOL DE-N-ACETYLASE"/>
    <property type="match status" value="1"/>
</dbReference>
<dbReference type="InParanoid" id="A0A316YMD8"/>
<evidence type="ECO:0000313" key="5">
    <source>
        <dbReference type="EMBL" id="PWN89828.1"/>
    </source>
</evidence>
<name>A0A316YMD8_9BASI</name>
<dbReference type="InterPro" id="IPR003737">
    <property type="entry name" value="GlcNAc_PI_deacetylase-related"/>
</dbReference>
<keyword evidence="4" id="KW-0472">Membrane</keyword>
<dbReference type="FunCoup" id="A0A316YMD8">
    <property type="interactions" value="227"/>
</dbReference>
<reference evidence="5" key="1">
    <citation type="journal article" date="2018" name="Mol. Biol. Evol.">
        <title>Broad Genomic Sampling Reveals a Smut Pathogenic Ancestry of the Fungal Clade Ustilaginomycotina.</title>
        <authorList>
            <person name="Kijpornyongpan T."/>
            <person name="Mondo S.J."/>
            <person name="Barry K."/>
            <person name="Sandor L."/>
            <person name="Lee J."/>
            <person name="Lipzen A."/>
            <person name="Pangilinan J."/>
            <person name="LaButti K."/>
            <person name="Hainaut M."/>
            <person name="Henrissat B."/>
            <person name="Grigoriev I.V."/>
            <person name="Spatafora J.W."/>
            <person name="Aime M.C."/>
        </authorList>
    </citation>
    <scope>NUCLEOTIDE SEQUENCE [LARGE SCALE GENOMIC DNA]</scope>
    <source>
        <strain evidence="5">MCA 4198</strain>
    </source>
</reference>
<dbReference type="OrthoDB" id="440160at2759"/>
<evidence type="ECO:0000256" key="4">
    <source>
        <dbReference type="SAM" id="Phobius"/>
    </source>
</evidence>
<keyword evidence="4" id="KW-0812">Transmembrane</keyword>
<proteinExistence type="inferred from homology"/>
<dbReference type="UniPathway" id="UPA00196"/>
<dbReference type="GO" id="GO:0006506">
    <property type="term" value="P:GPI anchor biosynthetic process"/>
    <property type="evidence" value="ECO:0007669"/>
    <property type="project" value="UniProtKB-UniPathway"/>
</dbReference>
<dbReference type="AlphaFoldDB" id="A0A316YMD8"/>
<evidence type="ECO:0000313" key="6">
    <source>
        <dbReference type="Proteomes" id="UP000245768"/>
    </source>
</evidence>
<evidence type="ECO:0000256" key="3">
    <source>
        <dbReference type="SAM" id="MobiDB-lite"/>
    </source>
</evidence>
<organism evidence="5 6">
    <name type="scientific">Acaromyces ingoldii</name>
    <dbReference type="NCBI Taxonomy" id="215250"/>
    <lineage>
        <taxon>Eukaryota</taxon>
        <taxon>Fungi</taxon>
        <taxon>Dikarya</taxon>
        <taxon>Basidiomycota</taxon>
        <taxon>Ustilaginomycotina</taxon>
        <taxon>Exobasidiomycetes</taxon>
        <taxon>Exobasidiales</taxon>
        <taxon>Cryptobasidiaceae</taxon>
        <taxon>Acaromyces</taxon>
    </lineage>
</organism>
<dbReference type="InterPro" id="IPR024078">
    <property type="entry name" value="LmbE-like_dom_sf"/>
</dbReference>
<evidence type="ECO:0000256" key="2">
    <source>
        <dbReference type="ARBA" id="ARBA00012176"/>
    </source>
</evidence>
<comment type="similarity">
    <text evidence="1">Belongs to the PIGL family.</text>
</comment>
<dbReference type="GO" id="GO:0000225">
    <property type="term" value="F:N-acetylglucosaminylphosphatidylinositol deacetylase activity"/>
    <property type="evidence" value="ECO:0007669"/>
    <property type="project" value="UniProtKB-EC"/>
</dbReference>
<feature type="transmembrane region" description="Helical" evidence="4">
    <location>
        <begin position="230"/>
        <end position="248"/>
    </location>
</feature>
<dbReference type="EMBL" id="KZ819636">
    <property type="protein sequence ID" value="PWN89828.1"/>
    <property type="molecule type" value="Genomic_DNA"/>
</dbReference>
<keyword evidence="4" id="KW-1133">Transmembrane helix</keyword>
<dbReference type="GO" id="GO:0016020">
    <property type="term" value="C:membrane"/>
    <property type="evidence" value="ECO:0007669"/>
    <property type="project" value="GOC"/>
</dbReference>